<evidence type="ECO:0000313" key="3">
    <source>
        <dbReference type="Proteomes" id="UP000014568"/>
    </source>
</evidence>
<comment type="caution">
    <text evidence="2">The sequence shown here is derived from an EMBL/GenBank/DDBJ whole genome shotgun (WGS) entry which is preliminary data.</text>
</comment>
<name>S3P6Y1_9GAMM</name>
<protein>
    <recommendedName>
        <fullName evidence="1">DUF7079 domain-containing protein</fullName>
    </recommendedName>
</protein>
<gene>
    <name evidence="2" type="ORF">F945_01403</name>
</gene>
<dbReference type="PATRIC" id="fig|421052.3.peg.1365"/>
<proteinExistence type="predicted"/>
<accession>S3P6Y1</accession>
<evidence type="ECO:0000259" key="1">
    <source>
        <dbReference type="Pfam" id="PF23296"/>
    </source>
</evidence>
<dbReference type="Pfam" id="PF23296">
    <property type="entry name" value="DUF7079"/>
    <property type="match status" value="1"/>
</dbReference>
<sequence>METNMNIEDLWFSLSDLFVDNEIDCKLIADQILDYDAETIEFHLFYNVAPVCSLNLEQMIPTIWAGFSKDELIKDIQVRGISSRNQITWKKKLAAKLYKFKYRKDWELLKSFLKDK</sequence>
<organism evidence="2 3">
    <name type="scientific">Acinetobacter rudis CIP 110305</name>
    <dbReference type="NCBI Taxonomy" id="421052"/>
    <lineage>
        <taxon>Bacteria</taxon>
        <taxon>Pseudomonadati</taxon>
        <taxon>Pseudomonadota</taxon>
        <taxon>Gammaproteobacteria</taxon>
        <taxon>Moraxellales</taxon>
        <taxon>Moraxellaceae</taxon>
        <taxon>Acinetobacter</taxon>
    </lineage>
</organism>
<dbReference type="Proteomes" id="UP000014568">
    <property type="component" value="Unassembled WGS sequence"/>
</dbReference>
<feature type="domain" description="DUF7079" evidence="1">
    <location>
        <begin position="8"/>
        <end position="111"/>
    </location>
</feature>
<dbReference type="eggNOG" id="ENOG50319VW">
    <property type="taxonomic scope" value="Bacteria"/>
</dbReference>
<dbReference type="STRING" id="632955.GCA_000829675_00980"/>
<dbReference type="HOGENOM" id="CLU_153215_0_0_6"/>
<dbReference type="AlphaFoldDB" id="S3P6Y1"/>
<dbReference type="InterPro" id="IPR055507">
    <property type="entry name" value="DUF7079"/>
</dbReference>
<dbReference type="EMBL" id="ATGI01000017">
    <property type="protein sequence ID" value="EPF74636.1"/>
    <property type="molecule type" value="Genomic_DNA"/>
</dbReference>
<reference evidence="2 3" key="1">
    <citation type="submission" date="2013-06" db="EMBL/GenBank/DDBJ databases">
        <title>The Genome Sequence of Acinetobacter rudis CIP 110305.</title>
        <authorList>
            <consortium name="The Broad Institute Genome Sequencing Platform"/>
            <consortium name="The Broad Institute Genome Sequencing Center for Infectious Disease"/>
            <person name="Cerqueira G."/>
            <person name="Feldgarden M."/>
            <person name="Courvalin P."/>
            <person name="Perichon B."/>
            <person name="Grillot-Courvalin C."/>
            <person name="Clermont D."/>
            <person name="Rocha E."/>
            <person name="Yoon E.-J."/>
            <person name="Nemec A."/>
            <person name="Young S.K."/>
            <person name="Zeng Q."/>
            <person name="Gargeya S."/>
            <person name="Fitzgerald M."/>
            <person name="Abouelleil A."/>
            <person name="Alvarado L."/>
            <person name="Berlin A.M."/>
            <person name="Chapman S.B."/>
            <person name="Dewar J."/>
            <person name="Goldberg J."/>
            <person name="Griggs A."/>
            <person name="Gujja S."/>
            <person name="Hansen M."/>
            <person name="Howarth C."/>
            <person name="Imamovic A."/>
            <person name="Larimer J."/>
            <person name="McCowan C."/>
            <person name="Murphy C."/>
            <person name="Pearson M."/>
            <person name="Priest M."/>
            <person name="Roberts A."/>
            <person name="Saif S."/>
            <person name="Shea T."/>
            <person name="Sykes S."/>
            <person name="Wortman J."/>
            <person name="Nusbaum C."/>
            <person name="Birren B."/>
        </authorList>
    </citation>
    <scope>NUCLEOTIDE SEQUENCE [LARGE SCALE GENOMIC DNA]</scope>
    <source>
        <strain evidence="2 3">CIP 110305</strain>
    </source>
</reference>
<evidence type="ECO:0000313" key="2">
    <source>
        <dbReference type="EMBL" id="EPF74636.1"/>
    </source>
</evidence>
<keyword evidence="3" id="KW-1185">Reference proteome</keyword>